<dbReference type="KEGG" id="rmb:K529_018845"/>
<geneLocation type="plasmid" evidence="6 7">
    <name>unnamed1</name>
</geneLocation>
<accession>A0A1B1A8D7</accession>
<name>A0A1B1A8D7_9RHOB</name>
<dbReference type="Gene3D" id="3.40.190.10">
    <property type="entry name" value="Periplasmic binding protein-like II"/>
    <property type="match status" value="2"/>
</dbReference>
<dbReference type="InterPro" id="IPR036388">
    <property type="entry name" value="WH-like_DNA-bd_sf"/>
</dbReference>
<dbReference type="PRINTS" id="PR00039">
    <property type="entry name" value="HTHLYSR"/>
</dbReference>
<dbReference type="SUPFAM" id="SSF53850">
    <property type="entry name" value="Periplasmic binding protein-like II"/>
    <property type="match status" value="1"/>
</dbReference>
<evidence type="ECO:0000313" key="6">
    <source>
        <dbReference type="EMBL" id="ANP42823.1"/>
    </source>
</evidence>
<proteinExistence type="inferred from homology"/>
<keyword evidence="2" id="KW-0805">Transcription regulation</keyword>
<keyword evidence="4" id="KW-0804">Transcription</keyword>
<dbReference type="InterPro" id="IPR005119">
    <property type="entry name" value="LysR_subst-bd"/>
</dbReference>
<dbReference type="RefSeq" id="WP_009175800.1">
    <property type="nucleotide sequence ID" value="NZ_CP015231.1"/>
</dbReference>
<dbReference type="Proteomes" id="UP000013243">
    <property type="component" value="Plasmid unnamed1"/>
</dbReference>
<dbReference type="PANTHER" id="PTHR30346:SF0">
    <property type="entry name" value="HCA OPERON TRANSCRIPTIONAL ACTIVATOR HCAR"/>
    <property type="match status" value="1"/>
</dbReference>
<dbReference type="InterPro" id="IPR036390">
    <property type="entry name" value="WH_DNA-bd_sf"/>
</dbReference>
<dbReference type="GeneID" id="28251937"/>
<keyword evidence="6" id="KW-0614">Plasmid</keyword>
<sequence>MAVTFRQLQHFLVLSQELHFGRAAQRLNISQPPLSASLKQLEETLGFQLMDRSNRSVRLTAAGAVFSEHAARILGQLDAARALAEQQAKGAAGTLTVSFVPSMLFRNLPHALRKFEESYPSTGLDLHEMNTTRQIEALQQGEADVGFIHAVPLPPELVSHRIETERLVCCVPRRHRLAGRSRISISEMAGEKVLVFAREFAAHYHDRIVALLRAADVEPYTPYRVQHWFTVVALIAQGMGISLVPYSLSRSSMADVTYIEIEEAHAEHEVHMIWNKDLSSELTGVFTRFVQLHGLERVPSA</sequence>
<evidence type="ECO:0000256" key="2">
    <source>
        <dbReference type="ARBA" id="ARBA00023015"/>
    </source>
</evidence>
<dbReference type="GO" id="GO:0032993">
    <property type="term" value="C:protein-DNA complex"/>
    <property type="evidence" value="ECO:0007669"/>
    <property type="project" value="TreeGrafter"/>
</dbReference>
<dbReference type="EMBL" id="CP015231">
    <property type="protein sequence ID" value="ANP42823.1"/>
    <property type="molecule type" value="Genomic_DNA"/>
</dbReference>
<dbReference type="AlphaFoldDB" id="A0A1B1A8D7"/>
<dbReference type="Pfam" id="PF00126">
    <property type="entry name" value="HTH_1"/>
    <property type="match status" value="1"/>
</dbReference>
<dbReference type="GO" id="GO:0003677">
    <property type="term" value="F:DNA binding"/>
    <property type="evidence" value="ECO:0007669"/>
    <property type="project" value="UniProtKB-KW"/>
</dbReference>
<comment type="similarity">
    <text evidence="1">Belongs to the LysR transcriptional regulatory family.</text>
</comment>
<dbReference type="PROSITE" id="PS50931">
    <property type="entry name" value="HTH_LYSR"/>
    <property type="match status" value="1"/>
</dbReference>
<protein>
    <recommendedName>
        <fullName evidence="5">HTH lysR-type domain-containing protein</fullName>
    </recommendedName>
</protein>
<evidence type="ECO:0000256" key="3">
    <source>
        <dbReference type="ARBA" id="ARBA00023125"/>
    </source>
</evidence>
<evidence type="ECO:0000256" key="1">
    <source>
        <dbReference type="ARBA" id="ARBA00009437"/>
    </source>
</evidence>
<evidence type="ECO:0000259" key="5">
    <source>
        <dbReference type="PROSITE" id="PS50931"/>
    </source>
</evidence>
<keyword evidence="3" id="KW-0238">DNA-binding</keyword>
<evidence type="ECO:0000313" key="7">
    <source>
        <dbReference type="Proteomes" id="UP000013243"/>
    </source>
</evidence>
<dbReference type="PANTHER" id="PTHR30346">
    <property type="entry name" value="TRANSCRIPTIONAL DUAL REGULATOR HCAR-RELATED"/>
    <property type="match status" value="1"/>
</dbReference>
<gene>
    <name evidence="6" type="ORF">K529_018845</name>
</gene>
<dbReference type="InterPro" id="IPR000847">
    <property type="entry name" value="LysR_HTH_N"/>
</dbReference>
<dbReference type="GO" id="GO:0003700">
    <property type="term" value="F:DNA-binding transcription factor activity"/>
    <property type="evidence" value="ECO:0007669"/>
    <property type="project" value="InterPro"/>
</dbReference>
<dbReference type="OrthoDB" id="9815174at2"/>
<organism evidence="6 7">
    <name type="scientific">Tritonibacter mobilis F1926</name>
    <dbReference type="NCBI Taxonomy" id="1265309"/>
    <lineage>
        <taxon>Bacteria</taxon>
        <taxon>Pseudomonadati</taxon>
        <taxon>Pseudomonadota</taxon>
        <taxon>Alphaproteobacteria</taxon>
        <taxon>Rhodobacterales</taxon>
        <taxon>Paracoccaceae</taxon>
        <taxon>Tritonibacter</taxon>
    </lineage>
</organism>
<evidence type="ECO:0000256" key="4">
    <source>
        <dbReference type="ARBA" id="ARBA00023163"/>
    </source>
</evidence>
<dbReference type="Gene3D" id="1.10.10.10">
    <property type="entry name" value="Winged helix-like DNA-binding domain superfamily/Winged helix DNA-binding domain"/>
    <property type="match status" value="1"/>
</dbReference>
<feature type="domain" description="HTH lysR-type" evidence="5">
    <location>
        <begin position="3"/>
        <end position="60"/>
    </location>
</feature>
<dbReference type="FunFam" id="1.10.10.10:FF:000001">
    <property type="entry name" value="LysR family transcriptional regulator"/>
    <property type="match status" value="1"/>
</dbReference>
<reference evidence="6 7" key="1">
    <citation type="journal article" date="2016" name="ISME J.">
        <title>Global occurrence and heterogeneity of the Roseobacter-clade species Ruegeria mobilis.</title>
        <authorList>
            <person name="Sonnenschein E."/>
            <person name="Gram L."/>
        </authorList>
    </citation>
    <scope>NUCLEOTIDE SEQUENCE [LARGE SCALE GENOMIC DNA]</scope>
    <source>
        <strain evidence="6 7">F1926</strain>
        <plasmid evidence="6 7">unnamed1</plasmid>
    </source>
</reference>
<dbReference type="Pfam" id="PF03466">
    <property type="entry name" value="LysR_substrate"/>
    <property type="match status" value="1"/>
</dbReference>
<dbReference type="SUPFAM" id="SSF46785">
    <property type="entry name" value="Winged helix' DNA-binding domain"/>
    <property type="match status" value="1"/>
</dbReference>